<gene>
    <name evidence="10" type="ORF">AXG93_4101s1140</name>
</gene>
<evidence type="ECO:0000313" key="10">
    <source>
        <dbReference type="EMBL" id="OAE18127.1"/>
    </source>
</evidence>
<evidence type="ECO:0000256" key="6">
    <source>
        <dbReference type="ARBA" id="ARBA00022982"/>
    </source>
</evidence>
<feature type="compositionally biased region" description="Basic and acidic residues" evidence="9">
    <location>
        <begin position="1"/>
        <end position="10"/>
    </location>
</feature>
<dbReference type="InterPro" id="IPR039993">
    <property type="entry name" value="NDUFB10"/>
</dbReference>
<dbReference type="Proteomes" id="UP000077202">
    <property type="component" value="Unassembled WGS sequence"/>
</dbReference>
<evidence type="ECO:0000256" key="3">
    <source>
        <dbReference type="ARBA" id="ARBA00022448"/>
    </source>
</evidence>
<feature type="region of interest" description="Disordered" evidence="9">
    <location>
        <begin position="1"/>
        <end position="20"/>
    </location>
</feature>
<proteinExistence type="inferred from homology"/>
<keyword evidence="4" id="KW-0679">Respiratory chain</keyword>
<evidence type="ECO:0000256" key="4">
    <source>
        <dbReference type="ARBA" id="ARBA00022660"/>
    </source>
</evidence>
<evidence type="ECO:0000256" key="7">
    <source>
        <dbReference type="ARBA" id="ARBA00023128"/>
    </source>
</evidence>
<dbReference type="PANTHER" id="PTHR13094:SF1">
    <property type="entry name" value="NADH DEHYDROGENASE [UBIQUINONE] 1 BETA SUBCOMPLEX SUBUNIT 10"/>
    <property type="match status" value="1"/>
</dbReference>
<keyword evidence="3" id="KW-0813">Transport</keyword>
<evidence type="ECO:0000256" key="9">
    <source>
        <dbReference type="SAM" id="MobiDB-lite"/>
    </source>
</evidence>
<dbReference type="InterPro" id="IPR019377">
    <property type="entry name" value="NADH_UbQ_OxRdtase_su10"/>
</dbReference>
<sequence>MVYKEQKFDEGGPDDFDPARPYADPVAMLEQREYIVREKLIAIEMAKVLRERVQQCYRREGVNHYQKCRQHVKNYLSSIRNVGWGKDAKPDYESHKQSRYGFLAPFVSSLNSKFYACLVHRSFITFVDGVERLKRLQHNF</sequence>
<keyword evidence="11" id="KW-1185">Reference proteome</keyword>
<comment type="subcellular location">
    <subcellularLocation>
        <location evidence="1">Mitochondrion inner membrane</location>
        <topology evidence="1">Peripheral membrane protein</topology>
        <orientation evidence="1">Matrix side</orientation>
    </subcellularLocation>
</comment>
<reference evidence="10" key="1">
    <citation type="submission" date="2016-03" db="EMBL/GenBank/DDBJ databases">
        <title>Mechanisms controlling the formation of the plant cell surface in tip-growing cells are functionally conserved among land plants.</title>
        <authorList>
            <person name="Honkanen S."/>
            <person name="Jones V.A."/>
            <person name="Morieri G."/>
            <person name="Champion C."/>
            <person name="Hetherington A.J."/>
            <person name="Kelly S."/>
            <person name="Saint-Marcoux D."/>
            <person name="Proust H."/>
            <person name="Prescott H."/>
            <person name="Dolan L."/>
        </authorList>
    </citation>
    <scope>NUCLEOTIDE SEQUENCE [LARGE SCALE GENOMIC DNA]</scope>
    <source>
        <tissue evidence="10">Whole gametophyte</tissue>
    </source>
</reference>
<name>A0A176VC38_MARPO</name>
<keyword evidence="7" id="KW-0496">Mitochondrion</keyword>
<accession>A0A176VC38</accession>
<dbReference type="GO" id="GO:0005743">
    <property type="term" value="C:mitochondrial inner membrane"/>
    <property type="evidence" value="ECO:0007669"/>
    <property type="project" value="UniProtKB-SubCell"/>
</dbReference>
<keyword evidence="8" id="KW-0472">Membrane</keyword>
<evidence type="ECO:0000256" key="1">
    <source>
        <dbReference type="ARBA" id="ARBA00004443"/>
    </source>
</evidence>
<evidence type="ECO:0000256" key="5">
    <source>
        <dbReference type="ARBA" id="ARBA00022792"/>
    </source>
</evidence>
<evidence type="ECO:0000256" key="8">
    <source>
        <dbReference type="ARBA" id="ARBA00023136"/>
    </source>
</evidence>
<comment type="similarity">
    <text evidence="2">Belongs to the complex I NDUFB10 subunit family.</text>
</comment>
<protein>
    <submittedName>
        <fullName evidence="10">Uncharacterized protein</fullName>
    </submittedName>
</protein>
<dbReference type="GO" id="GO:0045271">
    <property type="term" value="C:respiratory chain complex I"/>
    <property type="evidence" value="ECO:0007669"/>
    <property type="project" value="UniProtKB-ARBA"/>
</dbReference>
<dbReference type="EMBL" id="LVLJ01004129">
    <property type="protein sequence ID" value="OAE18127.1"/>
    <property type="molecule type" value="Genomic_DNA"/>
</dbReference>
<keyword evidence="6" id="KW-0249">Electron transport</keyword>
<keyword evidence="5" id="KW-0999">Mitochondrion inner membrane</keyword>
<evidence type="ECO:0000313" key="11">
    <source>
        <dbReference type="Proteomes" id="UP000077202"/>
    </source>
</evidence>
<evidence type="ECO:0000256" key="2">
    <source>
        <dbReference type="ARBA" id="ARBA00008317"/>
    </source>
</evidence>
<dbReference type="Pfam" id="PF10249">
    <property type="entry name" value="NDUFB10"/>
    <property type="match status" value="1"/>
</dbReference>
<dbReference type="PANTHER" id="PTHR13094">
    <property type="entry name" value="NADH-UBIQUINONE OXIDOREDUCTASE PDSW SUBUNIT"/>
    <property type="match status" value="1"/>
</dbReference>
<organism evidence="10 11">
    <name type="scientific">Marchantia polymorpha subsp. ruderalis</name>
    <dbReference type="NCBI Taxonomy" id="1480154"/>
    <lineage>
        <taxon>Eukaryota</taxon>
        <taxon>Viridiplantae</taxon>
        <taxon>Streptophyta</taxon>
        <taxon>Embryophyta</taxon>
        <taxon>Marchantiophyta</taxon>
        <taxon>Marchantiopsida</taxon>
        <taxon>Marchantiidae</taxon>
        <taxon>Marchantiales</taxon>
        <taxon>Marchantiaceae</taxon>
        <taxon>Marchantia</taxon>
    </lineage>
</organism>
<dbReference type="AlphaFoldDB" id="A0A176VC38"/>
<comment type="caution">
    <text evidence="10">The sequence shown here is derived from an EMBL/GenBank/DDBJ whole genome shotgun (WGS) entry which is preliminary data.</text>
</comment>